<evidence type="ECO:0000256" key="8">
    <source>
        <dbReference type="RuleBase" id="RU361153"/>
    </source>
</evidence>
<comment type="catalytic activity">
    <reaction evidence="1">
        <text>Endohydrolysis of (1-&gt;4)-beta-D-glucosidic linkages in cellulose, lichenin and cereal beta-D-glucans.</text>
        <dbReference type="EC" id="3.2.1.4"/>
    </reaction>
</comment>
<protein>
    <recommendedName>
        <fullName evidence="3">cellulase</fullName>
        <ecNumber evidence="3">3.2.1.4</ecNumber>
    </recommendedName>
</protein>
<proteinExistence type="inferred from homology"/>
<evidence type="ECO:0000256" key="6">
    <source>
        <dbReference type="ARBA" id="ARBA00023295"/>
    </source>
</evidence>
<evidence type="ECO:0000256" key="3">
    <source>
        <dbReference type="ARBA" id="ARBA00012601"/>
    </source>
</evidence>
<organism evidence="10 11">
    <name type="scientific">Paenibacillus anaericanus</name>
    <dbReference type="NCBI Taxonomy" id="170367"/>
    <lineage>
        <taxon>Bacteria</taxon>
        <taxon>Bacillati</taxon>
        <taxon>Bacillota</taxon>
        <taxon>Bacilli</taxon>
        <taxon>Bacillales</taxon>
        <taxon>Paenibacillaceae</taxon>
        <taxon>Paenibacillus</taxon>
    </lineage>
</organism>
<keyword evidence="6 8" id="KW-0326">Glycosidase</keyword>
<keyword evidence="7" id="KW-0119">Carbohydrate metabolism</keyword>
<dbReference type="Gene3D" id="3.20.20.80">
    <property type="entry name" value="Glycosidases"/>
    <property type="match status" value="1"/>
</dbReference>
<keyword evidence="5" id="KW-0136">Cellulose degradation</keyword>
<keyword evidence="7" id="KW-0624">Polysaccharide degradation</keyword>
<comment type="similarity">
    <text evidence="2 8">Belongs to the glycosyl hydrolase 5 (cellulase A) family.</text>
</comment>
<dbReference type="AlphaFoldDB" id="A0A433YAS8"/>
<sequence>MPLGKLHVKGTGLYDEQGERVQLRGISSHGLQWYPHYVNKETIQWLRDDWNINVYRVALYTGENGYIEHPELKNEVKEAVEASIELGLYVIIDWHILSDNDPNLHKEEAMVFFAEMAQLYAGYPNIIYEICNEPNGVNVTWNDVIRPYAEELIPVIRQYDKDNIILVGTGTWSQDVHHAADHPLAEDNIMYVAHFYAGTHGQELRDKIMYALDKGAAIFVSEWGTTLASGDGGVFTQESDVWLNFLNEKGISWINWNLSDRIEDSAVLLPGAASQGNWSDQDLTPSGKYVRSKLRESM</sequence>
<evidence type="ECO:0000313" key="10">
    <source>
        <dbReference type="EMBL" id="RUT46982.1"/>
    </source>
</evidence>
<feature type="domain" description="Glycoside hydrolase family 5" evidence="9">
    <location>
        <begin position="15"/>
        <end position="260"/>
    </location>
</feature>
<gene>
    <name evidence="10" type="ORF">EJP82_09790</name>
</gene>
<name>A0A433YAS8_9BACL</name>
<keyword evidence="11" id="KW-1185">Reference proteome</keyword>
<evidence type="ECO:0000259" key="9">
    <source>
        <dbReference type="Pfam" id="PF00150"/>
    </source>
</evidence>
<reference evidence="10 11" key="1">
    <citation type="submission" date="2018-12" db="EMBL/GenBank/DDBJ databases">
        <authorList>
            <person name="Sun L."/>
            <person name="Chen Z."/>
        </authorList>
    </citation>
    <scope>NUCLEOTIDE SEQUENCE [LARGE SCALE GENOMIC DNA]</scope>
    <source>
        <strain evidence="10 11">DSM 15890</strain>
    </source>
</reference>
<keyword evidence="4 8" id="KW-0378">Hydrolase</keyword>
<evidence type="ECO:0000256" key="4">
    <source>
        <dbReference type="ARBA" id="ARBA00022801"/>
    </source>
</evidence>
<dbReference type="Proteomes" id="UP000279446">
    <property type="component" value="Unassembled WGS sequence"/>
</dbReference>
<dbReference type="EMBL" id="RZNY01000006">
    <property type="protein sequence ID" value="RUT46982.1"/>
    <property type="molecule type" value="Genomic_DNA"/>
</dbReference>
<dbReference type="OrthoDB" id="154460at2"/>
<dbReference type="PROSITE" id="PS00659">
    <property type="entry name" value="GLYCOSYL_HYDROL_F5"/>
    <property type="match status" value="1"/>
</dbReference>
<evidence type="ECO:0000313" key="11">
    <source>
        <dbReference type="Proteomes" id="UP000279446"/>
    </source>
</evidence>
<comment type="caution">
    <text evidence="10">The sequence shown here is derived from an EMBL/GenBank/DDBJ whole genome shotgun (WGS) entry which is preliminary data.</text>
</comment>
<dbReference type="PANTHER" id="PTHR34142:SF1">
    <property type="entry name" value="GLYCOSIDE HYDROLASE FAMILY 5 DOMAIN-CONTAINING PROTEIN"/>
    <property type="match status" value="1"/>
</dbReference>
<evidence type="ECO:0000256" key="7">
    <source>
        <dbReference type="ARBA" id="ARBA00023326"/>
    </source>
</evidence>
<evidence type="ECO:0000256" key="5">
    <source>
        <dbReference type="ARBA" id="ARBA00023001"/>
    </source>
</evidence>
<dbReference type="GO" id="GO:0030245">
    <property type="term" value="P:cellulose catabolic process"/>
    <property type="evidence" value="ECO:0007669"/>
    <property type="project" value="UniProtKB-KW"/>
</dbReference>
<dbReference type="GO" id="GO:0008810">
    <property type="term" value="F:cellulase activity"/>
    <property type="evidence" value="ECO:0007669"/>
    <property type="project" value="UniProtKB-EC"/>
</dbReference>
<dbReference type="Pfam" id="PF00150">
    <property type="entry name" value="Cellulase"/>
    <property type="match status" value="1"/>
</dbReference>
<accession>A0A433YAS8</accession>
<dbReference type="PANTHER" id="PTHR34142">
    <property type="entry name" value="ENDO-BETA-1,4-GLUCANASE A"/>
    <property type="match status" value="1"/>
</dbReference>
<evidence type="ECO:0000256" key="2">
    <source>
        <dbReference type="ARBA" id="ARBA00005641"/>
    </source>
</evidence>
<dbReference type="EC" id="3.2.1.4" evidence="3"/>
<dbReference type="InterPro" id="IPR018087">
    <property type="entry name" value="Glyco_hydro_5_CS"/>
</dbReference>
<dbReference type="InterPro" id="IPR017853">
    <property type="entry name" value="GH"/>
</dbReference>
<evidence type="ECO:0000256" key="1">
    <source>
        <dbReference type="ARBA" id="ARBA00000966"/>
    </source>
</evidence>
<dbReference type="SUPFAM" id="SSF51445">
    <property type="entry name" value="(Trans)glycosidases"/>
    <property type="match status" value="1"/>
</dbReference>
<dbReference type="InterPro" id="IPR001547">
    <property type="entry name" value="Glyco_hydro_5"/>
</dbReference>